<dbReference type="EMBL" id="HBIM01002487">
    <property type="protein sequence ID" value="CAE0403984.1"/>
    <property type="molecule type" value="Transcribed_RNA"/>
</dbReference>
<name>A0A7S3P493_9STRA</name>
<evidence type="ECO:0000256" key="1">
    <source>
        <dbReference type="SAM" id="MobiDB-lite"/>
    </source>
</evidence>
<sequence length="189" mass="21348">MALKRFGDYHMPNFVESIQDDDIQLDAFEDKALRNALPKAILFTSKDKPTMPLPKYLSTEFRRRLLLGEIKPLAKNYDKLLERFGVSKDKLPALVVLPVAQGAIDDGGSLDVRYGGPVMFPGSGNGSNFTKNKLLTFLSNFARKNIVPYRPKEREHSKYDESSNGKDQEEQRHSAKEKETITSVKDGEL</sequence>
<proteinExistence type="predicted"/>
<reference evidence="2" key="1">
    <citation type="submission" date="2021-01" db="EMBL/GenBank/DDBJ databases">
        <authorList>
            <person name="Corre E."/>
            <person name="Pelletier E."/>
            <person name="Niang G."/>
            <person name="Scheremetjew M."/>
            <person name="Finn R."/>
            <person name="Kale V."/>
            <person name="Holt S."/>
            <person name="Cochrane G."/>
            <person name="Meng A."/>
            <person name="Brown T."/>
            <person name="Cohen L."/>
        </authorList>
    </citation>
    <scope>NUCLEOTIDE SEQUENCE</scope>
    <source>
        <strain evidence="2">CCMP127</strain>
    </source>
</reference>
<feature type="compositionally biased region" description="Basic and acidic residues" evidence="1">
    <location>
        <begin position="150"/>
        <end position="189"/>
    </location>
</feature>
<dbReference type="AlphaFoldDB" id="A0A7S3P493"/>
<accession>A0A7S3P493</accession>
<protein>
    <submittedName>
        <fullName evidence="2">Uncharacterized protein</fullName>
    </submittedName>
</protein>
<gene>
    <name evidence="2" type="ORF">ACOF00016_LOCUS2169</name>
</gene>
<feature type="region of interest" description="Disordered" evidence="1">
    <location>
        <begin position="149"/>
        <end position="189"/>
    </location>
</feature>
<evidence type="ECO:0000313" key="2">
    <source>
        <dbReference type="EMBL" id="CAE0403984.1"/>
    </source>
</evidence>
<organism evidence="2">
    <name type="scientific">Amphora coffeiformis</name>
    <dbReference type="NCBI Taxonomy" id="265554"/>
    <lineage>
        <taxon>Eukaryota</taxon>
        <taxon>Sar</taxon>
        <taxon>Stramenopiles</taxon>
        <taxon>Ochrophyta</taxon>
        <taxon>Bacillariophyta</taxon>
        <taxon>Bacillariophyceae</taxon>
        <taxon>Bacillariophycidae</taxon>
        <taxon>Thalassiophysales</taxon>
        <taxon>Catenulaceae</taxon>
        <taxon>Amphora</taxon>
    </lineage>
</organism>